<proteinExistence type="predicted"/>
<keyword evidence="3" id="KW-1185">Reference proteome</keyword>
<dbReference type="Gene3D" id="2.60.40.10">
    <property type="entry name" value="Immunoglobulins"/>
    <property type="match status" value="1"/>
</dbReference>
<reference evidence="2" key="1">
    <citation type="submission" date="2022-12" db="EMBL/GenBank/DDBJ databases">
        <title>Complete genome sequence of an Australian strain of Rouxiella badensis DAR84756 and resolution of the R. badensis DSM100043 and R. chamberiensis DSM28324 genomes.</title>
        <authorList>
            <person name="Paul S."/>
            <person name="Anderson P.J."/>
            <person name="Maynard G."/>
            <person name="Dyall-Smith M."/>
            <person name="Kudinha T."/>
        </authorList>
    </citation>
    <scope>NUCLEOTIDE SEQUENCE</scope>
    <source>
        <strain evidence="2">DSM 28324</strain>
    </source>
</reference>
<dbReference type="InterPro" id="IPR008962">
    <property type="entry name" value="PapD-like_sf"/>
</dbReference>
<evidence type="ECO:0000313" key="3">
    <source>
        <dbReference type="Proteomes" id="UP001164712"/>
    </source>
</evidence>
<feature type="domain" description="Pili assembly chaperone N-terminal" evidence="1">
    <location>
        <begin position="10"/>
        <end position="130"/>
    </location>
</feature>
<dbReference type="Proteomes" id="UP001164712">
    <property type="component" value="Chromosome"/>
</dbReference>
<gene>
    <name evidence="2" type="ORF">O1V66_04015</name>
</gene>
<evidence type="ECO:0000313" key="2">
    <source>
        <dbReference type="EMBL" id="WAT01883.1"/>
    </source>
</evidence>
<name>A0ABY7HRN5_9GAMM</name>
<dbReference type="InterPro" id="IPR050643">
    <property type="entry name" value="Periplasmic_pilus_chap"/>
</dbReference>
<dbReference type="PANTHER" id="PTHR30251">
    <property type="entry name" value="PILUS ASSEMBLY CHAPERONE"/>
    <property type="match status" value="1"/>
</dbReference>
<sequence length="221" mass="24081">MWASQAVASGLQVSPVTLTLPGNENAGGLWLSNQGDNPVNAQVRVYHWEQSNFADRLNASQGLVVSPPMLALAPGERQLIRIIRVGPASKSVEDAYRLSIDELPPSRLQSNKLQFVLHYSVPIFIQPASMPPTSLKLQWSLKSIGRDTFVDVSNQGNSHAQISAMTYISPKGARKVITPGLLGYVLPGSTMRWILPLSDNNISRGSKLEVTINGQKTLQDL</sequence>
<dbReference type="SUPFAM" id="SSF49354">
    <property type="entry name" value="PapD-like"/>
    <property type="match status" value="1"/>
</dbReference>
<dbReference type="InterPro" id="IPR013783">
    <property type="entry name" value="Ig-like_fold"/>
</dbReference>
<dbReference type="InterPro" id="IPR016147">
    <property type="entry name" value="Pili_assmbl_chaperone_N"/>
</dbReference>
<organism evidence="2 3">
    <name type="scientific">Rouxiella chamberiensis</name>
    <dbReference type="NCBI Taxonomy" id="1513468"/>
    <lineage>
        <taxon>Bacteria</taxon>
        <taxon>Pseudomonadati</taxon>
        <taxon>Pseudomonadota</taxon>
        <taxon>Gammaproteobacteria</taxon>
        <taxon>Enterobacterales</taxon>
        <taxon>Yersiniaceae</taxon>
        <taxon>Rouxiella</taxon>
    </lineage>
</organism>
<dbReference type="PANTHER" id="PTHR30251:SF4">
    <property type="entry name" value="SLR1668 PROTEIN"/>
    <property type="match status" value="1"/>
</dbReference>
<protein>
    <submittedName>
        <fullName evidence="2">Molecular chaperone</fullName>
    </submittedName>
</protein>
<dbReference type="RefSeq" id="WP_241481374.1">
    <property type="nucleotide sequence ID" value="NZ_CP114058.1"/>
</dbReference>
<evidence type="ECO:0000259" key="1">
    <source>
        <dbReference type="Pfam" id="PF00345"/>
    </source>
</evidence>
<dbReference type="Pfam" id="PF00345">
    <property type="entry name" value="PapD_N"/>
    <property type="match status" value="1"/>
</dbReference>
<accession>A0ABY7HRN5</accession>
<dbReference type="EMBL" id="CP114058">
    <property type="protein sequence ID" value="WAT01883.1"/>
    <property type="molecule type" value="Genomic_DNA"/>
</dbReference>